<dbReference type="PANTHER" id="PTHR12526">
    <property type="entry name" value="GLYCOSYLTRANSFERASE"/>
    <property type="match status" value="1"/>
</dbReference>
<name>A0A1N7MXI2_9BACL</name>
<dbReference type="OrthoDB" id="9813214at2"/>
<evidence type="ECO:0000313" key="4">
    <source>
        <dbReference type="Proteomes" id="UP000186795"/>
    </source>
</evidence>
<evidence type="ECO:0000259" key="2">
    <source>
        <dbReference type="Pfam" id="PF13579"/>
    </source>
</evidence>
<evidence type="ECO:0000313" key="3">
    <source>
        <dbReference type="EMBL" id="SIS90864.1"/>
    </source>
</evidence>
<dbReference type="AlphaFoldDB" id="A0A1N7MXI2"/>
<reference evidence="4" key="1">
    <citation type="submission" date="2017-01" db="EMBL/GenBank/DDBJ databases">
        <authorList>
            <person name="Varghese N."/>
            <person name="Submissions S."/>
        </authorList>
    </citation>
    <scope>NUCLEOTIDE SEQUENCE [LARGE SCALE GENOMIC DNA]</scope>
    <source>
        <strain evidence="4">DSM 45196</strain>
    </source>
</reference>
<dbReference type="SUPFAM" id="SSF53756">
    <property type="entry name" value="UDP-Glycosyltransferase/glycogen phosphorylase"/>
    <property type="match status" value="1"/>
</dbReference>
<accession>A0A1N7MXI2</accession>
<sequence length="425" mass="49785">MRVLMVSFKDIHYDARVQREAIALARAGWYVDIACLHILPDPPPELHDRVRLLRFPVHTKRIKHYVDQKTNRSIRKGVYRVVRTPMVQIAKDAMTRKHFATQLWELCEHACYDVVHCHDVHALGIGVHLKRKKGLTLIYDAHGLFDEKNEKRWEQARDHRAESRWMDSVDHLITVNELLEAEYNRRYPVISTTVLRNIPESLPRLPSEKNYFHQRFGLHSEDRVVLYQGRFTPNRGLEELIEAFVPLPSHHKLVLLGYGEWEEQILRRIEDRKLQDRIFFHPPLLPRKLLQVTSHADLGAVLYQNTCMTSHLSTPTNLLEYIQAGLPVVCSDHPGKAIVVGTYETGRLVNPRNITEISGAIREILSDPDTYLIGTHKARKLLQWGKEQERLVELYRQLHLARRERPEKEQEEEDIISIQPHLRQL</sequence>
<organism evidence="3 4">
    <name type="scientific">Kroppenstedtia eburnea</name>
    <dbReference type="NCBI Taxonomy" id="714067"/>
    <lineage>
        <taxon>Bacteria</taxon>
        <taxon>Bacillati</taxon>
        <taxon>Bacillota</taxon>
        <taxon>Bacilli</taxon>
        <taxon>Bacillales</taxon>
        <taxon>Thermoactinomycetaceae</taxon>
        <taxon>Kroppenstedtia</taxon>
    </lineage>
</organism>
<dbReference type="Pfam" id="PF00534">
    <property type="entry name" value="Glycos_transf_1"/>
    <property type="match status" value="1"/>
</dbReference>
<feature type="domain" description="Glycosyltransferase subfamily 4-like N-terminal" evidence="2">
    <location>
        <begin position="16"/>
        <end position="186"/>
    </location>
</feature>
<dbReference type="GO" id="GO:0016757">
    <property type="term" value="F:glycosyltransferase activity"/>
    <property type="evidence" value="ECO:0007669"/>
    <property type="project" value="InterPro"/>
</dbReference>
<keyword evidence="4" id="KW-1185">Reference proteome</keyword>
<feature type="domain" description="Glycosyl transferase family 1" evidence="1">
    <location>
        <begin position="213"/>
        <end position="371"/>
    </location>
</feature>
<evidence type="ECO:0000259" key="1">
    <source>
        <dbReference type="Pfam" id="PF00534"/>
    </source>
</evidence>
<dbReference type="InterPro" id="IPR001296">
    <property type="entry name" value="Glyco_trans_1"/>
</dbReference>
<keyword evidence="3" id="KW-0808">Transferase</keyword>
<gene>
    <name evidence="3" type="ORF">SAMN05421790_107117</name>
</gene>
<dbReference type="CDD" id="cd03801">
    <property type="entry name" value="GT4_PimA-like"/>
    <property type="match status" value="1"/>
</dbReference>
<dbReference type="Gene3D" id="3.40.50.2000">
    <property type="entry name" value="Glycogen Phosphorylase B"/>
    <property type="match status" value="2"/>
</dbReference>
<dbReference type="Pfam" id="PF13579">
    <property type="entry name" value="Glyco_trans_4_4"/>
    <property type="match status" value="1"/>
</dbReference>
<proteinExistence type="predicted"/>
<dbReference type="InterPro" id="IPR028098">
    <property type="entry name" value="Glyco_trans_4-like_N"/>
</dbReference>
<dbReference type="EMBL" id="FTOD01000007">
    <property type="protein sequence ID" value="SIS90864.1"/>
    <property type="molecule type" value="Genomic_DNA"/>
</dbReference>
<dbReference type="Proteomes" id="UP000186795">
    <property type="component" value="Unassembled WGS sequence"/>
</dbReference>
<protein>
    <submittedName>
        <fullName evidence="3">Glycosyltransferase involved in cell wall bisynthesis</fullName>
    </submittedName>
</protein>
<dbReference type="RefSeq" id="WP_076525338.1">
    <property type="nucleotide sequence ID" value="NZ_CP048103.1"/>
</dbReference>